<reference evidence="3 4" key="1">
    <citation type="submission" date="2018-09" db="EMBL/GenBank/DDBJ databases">
        <authorList>
            <person name="Zhu H."/>
        </authorList>
    </citation>
    <scope>NUCLEOTIDE SEQUENCE [LARGE SCALE GENOMIC DNA]</scope>
    <source>
        <strain evidence="3 4">K2R01-6</strain>
    </source>
</reference>
<keyword evidence="3" id="KW-0808">Transferase</keyword>
<organism evidence="3 4">
    <name type="scientific">Sphingomonas cavernae</name>
    <dbReference type="NCBI Taxonomy" id="2320861"/>
    <lineage>
        <taxon>Bacteria</taxon>
        <taxon>Pseudomonadati</taxon>
        <taxon>Pseudomonadota</taxon>
        <taxon>Alphaproteobacteria</taxon>
        <taxon>Sphingomonadales</taxon>
        <taxon>Sphingomonadaceae</taxon>
        <taxon>Sphingomonas</taxon>
    </lineage>
</organism>
<dbReference type="InterPro" id="IPR013216">
    <property type="entry name" value="Methyltransf_11"/>
</dbReference>
<feature type="signal peptide" evidence="1">
    <location>
        <begin position="1"/>
        <end position="19"/>
    </location>
</feature>
<name>A0A418W6J5_9SPHN</name>
<dbReference type="GO" id="GO:0032259">
    <property type="term" value="P:methylation"/>
    <property type="evidence" value="ECO:0007669"/>
    <property type="project" value="UniProtKB-KW"/>
</dbReference>
<proteinExistence type="predicted"/>
<dbReference type="AlphaFoldDB" id="A0A418W6J5"/>
<evidence type="ECO:0000259" key="2">
    <source>
        <dbReference type="Pfam" id="PF08241"/>
    </source>
</evidence>
<dbReference type="Gene3D" id="3.40.50.150">
    <property type="entry name" value="Vaccinia Virus protein VP39"/>
    <property type="match status" value="1"/>
</dbReference>
<keyword evidence="1" id="KW-0732">Signal</keyword>
<accession>A0A418W6J5</accession>
<gene>
    <name evidence="3" type="ORF">D3876_16545</name>
</gene>
<dbReference type="GO" id="GO:0008757">
    <property type="term" value="F:S-adenosylmethionine-dependent methyltransferase activity"/>
    <property type="evidence" value="ECO:0007669"/>
    <property type="project" value="InterPro"/>
</dbReference>
<dbReference type="Pfam" id="PF08241">
    <property type="entry name" value="Methyltransf_11"/>
    <property type="match status" value="1"/>
</dbReference>
<sequence>MRQYLVASAALFFASTPLAAQTDHSAHAGHAAAPSTELAAAIAAPNRSDANKARDKYRHPAETLAFFGVKPTDTVVEVSPGGGGWYTEILAPYLAKGGTLYLAQPEGRYLTSLKAKVAGDPATYGKAKWADFPMTAATVPDGSADVLLTFRNVHNWIMDKDPTLAERAFASFFRTLKPGGVLGVVDHRLPESSDSALEKSSGYTKRSTIVALAQKAGFKLAGESEINANPKDKADGKVWRLPPTLGEGDANRETYVAIGESDRMTLKFVKPAK</sequence>
<evidence type="ECO:0000313" key="3">
    <source>
        <dbReference type="EMBL" id="RJF85534.1"/>
    </source>
</evidence>
<evidence type="ECO:0000256" key="1">
    <source>
        <dbReference type="SAM" id="SignalP"/>
    </source>
</evidence>
<dbReference type="Proteomes" id="UP000286100">
    <property type="component" value="Unassembled WGS sequence"/>
</dbReference>
<dbReference type="OrthoDB" id="9801692at2"/>
<dbReference type="RefSeq" id="WP_119764378.1">
    <property type="nucleotide sequence ID" value="NZ_QYUM01000004.1"/>
</dbReference>
<dbReference type="EMBL" id="QYUM01000004">
    <property type="protein sequence ID" value="RJF85534.1"/>
    <property type="molecule type" value="Genomic_DNA"/>
</dbReference>
<evidence type="ECO:0000313" key="4">
    <source>
        <dbReference type="Proteomes" id="UP000286100"/>
    </source>
</evidence>
<keyword evidence="4" id="KW-1185">Reference proteome</keyword>
<dbReference type="InterPro" id="IPR029063">
    <property type="entry name" value="SAM-dependent_MTases_sf"/>
</dbReference>
<comment type="caution">
    <text evidence="3">The sequence shown here is derived from an EMBL/GenBank/DDBJ whole genome shotgun (WGS) entry which is preliminary data.</text>
</comment>
<dbReference type="PIRSF" id="PIRSF031679">
    <property type="entry name" value="Mtase_Alr7345_prd"/>
    <property type="match status" value="1"/>
</dbReference>
<dbReference type="SUPFAM" id="SSF53335">
    <property type="entry name" value="S-adenosyl-L-methionine-dependent methyltransferases"/>
    <property type="match status" value="1"/>
</dbReference>
<keyword evidence="3" id="KW-0489">Methyltransferase</keyword>
<feature type="domain" description="Methyltransferase type 11" evidence="2">
    <location>
        <begin position="82"/>
        <end position="182"/>
    </location>
</feature>
<protein>
    <submittedName>
        <fullName evidence="3">Methyltransferase domain-containing protein</fullName>
    </submittedName>
</protein>
<dbReference type="InterPro" id="IPR016980">
    <property type="entry name" value="S-AdoMet-dep_MeTrfase_Alr7345"/>
</dbReference>
<feature type="chain" id="PRO_5019274641" evidence="1">
    <location>
        <begin position="20"/>
        <end position="273"/>
    </location>
</feature>